<gene>
    <name evidence="10" type="primary">secF</name>
    <name evidence="12" type="ordered locus">Cagg_0505</name>
</gene>
<dbReference type="InterPro" id="IPR022813">
    <property type="entry name" value="SecD/SecF_arch_bac"/>
</dbReference>
<dbReference type="GO" id="GO:0005886">
    <property type="term" value="C:plasma membrane"/>
    <property type="evidence" value="ECO:0007669"/>
    <property type="project" value="UniProtKB-SubCell"/>
</dbReference>
<feature type="transmembrane region" description="Helical" evidence="10">
    <location>
        <begin position="180"/>
        <end position="203"/>
    </location>
</feature>
<evidence type="ECO:0000259" key="11">
    <source>
        <dbReference type="Pfam" id="PF02355"/>
    </source>
</evidence>
<dbReference type="EMBL" id="CP001337">
    <property type="protein sequence ID" value="ACL23444.1"/>
    <property type="molecule type" value="Genomic_DNA"/>
</dbReference>
<keyword evidence="4" id="KW-0997">Cell inner membrane</keyword>
<evidence type="ECO:0000256" key="3">
    <source>
        <dbReference type="ARBA" id="ARBA00022475"/>
    </source>
</evidence>
<reference evidence="12" key="1">
    <citation type="submission" date="2008-12" db="EMBL/GenBank/DDBJ databases">
        <title>Complete sequence of Chloroflexus aggregans DSM 9485.</title>
        <authorList>
            <consortium name="US DOE Joint Genome Institute"/>
            <person name="Lucas S."/>
            <person name="Copeland A."/>
            <person name="Lapidus A."/>
            <person name="Glavina del Rio T."/>
            <person name="Dalin E."/>
            <person name="Tice H."/>
            <person name="Pitluck S."/>
            <person name="Foster B."/>
            <person name="Larimer F."/>
            <person name="Land M."/>
            <person name="Hauser L."/>
            <person name="Kyrpides N."/>
            <person name="Mikhailova N."/>
            <person name="Bryant D."/>
            <person name="Richardson P."/>
        </authorList>
    </citation>
    <scope>NUCLEOTIDE SEQUENCE</scope>
    <source>
        <strain evidence="12">DSM 9485</strain>
    </source>
</reference>
<dbReference type="RefSeq" id="WP_012615810.1">
    <property type="nucleotide sequence ID" value="NC_011831.1"/>
</dbReference>
<dbReference type="eggNOG" id="COG0341">
    <property type="taxonomic scope" value="Bacteria"/>
</dbReference>
<comment type="function">
    <text evidence="10">Part of the Sec protein translocase complex. Interacts with the SecYEG preprotein conducting channel. SecDF uses the proton motive force (PMF) to complete protein translocation after the ATP-dependent function of SecA.</text>
</comment>
<dbReference type="Proteomes" id="UP000002508">
    <property type="component" value="Chromosome"/>
</dbReference>
<keyword evidence="13" id="KW-1185">Reference proteome</keyword>
<evidence type="ECO:0000256" key="4">
    <source>
        <dbReference type="ARBA" id="ARBA00022519"/>
    </source>
</evidence>
<keyword evidence="9 10" id="KW-0472">Membrane</keyword>
<dbReference type="NCBIfam" id="TIGR00966">
    <property type="entry name" value="transloc_SecF"/>
    <property type="match status" value="1"/>
</dbReference>
<dbReference type="InterPro" id="IPR048634">
    <property type="entry name" value="SecD_SecF_C"/>
</dbReference>
<evidence type="ECO:0000256" key="5">
    <source>
        <dbReference type="ARBA" id="ARBA00022692"/>
    </source>
</evidence>
<dbReference type="GO" id="GO:0006605">
    <property type="term" value="P:protein targeting"/>
    <property type="evidence" value="ECO:0007669"/>
    <property type="project" value="UniProtKB-UniRule"/>
</dbReference>
<name>B8G3R1_CHLAD</name>
<evidence type="ECO:0000313" key="13">
    <source>
        <dbReference type="Proteomes" id="UP000002508"/>
    </source>
</evidence>
<feature type="transmembrane region" description="Helical" evidence="10">
    <location>
        <begin position="286"/>
        <end position="312"/>
    </location>
</feature>
<dbReference type="Gene3D" id="1.20.1640.10">
    <property type="entry name" value="Multidrug efflux transporter AcrB transmembrane domain"/>
    <property type="match status" value="1"/>
</dbReference>
<dbReference type="AlphaFoldDB" id="B8G3R1"/>
<dbReference type="OrthoDB" id="9805019at2"/>
<keyword evidence="8 10" id="KW-0811">Translocation</keyword>
<feature type="transmembrane region" description="Helical" evidence="10">
    <location>
        <begin position="149"/>
        <end position="168"/>
    </location>
</feature>
<evidence type="ECO:0000256" key="1">
    <source>
        <dbReference type="ARBA" id="ARBA00004651"/>
    </source>
</evidence>
<accession>B8G3R1</accession>
<feature type="transmembrane region" description="Helical" evidence="10">
    <location>
        <begin position="9"/>
        <end position="27"/>
    </location>
</feature>
<dbReference type="GO" id="GO:0015450">
    <property type="term" value="F:protein-transporting ATPase activity"/>
    <property type="evidence" value="ECO:0007669"/>
    <property type="project" value="InterPro"/>
</dbReference>
<organism evidence="12 13">
    <name type="scientific">Chloroflexus aggregans (strain MD-66 / DSM 9485)</name>
    <dbReference type="NCBI Taxonomy" id="326427"/>
    <lineage>
        <taxon>Bacteria</taxon>
        <taxon>Bacillati</taxon>
        <taxon>Chloroflexota</taxon>
        <taxon>Chloroflexia</taxon>
        <taxon>Chloroflexales</taxon>
        <taxon>Chloroflexineae</taxon>
        <taxon>Chloroflexaceae</taxon>
        <taxon>Chloroflexus</taxon>
    </lineage>
</organism>
<dbReference type="FunFam" id="1.20.1640.10:FF:000055">
    <property type="entry name" value="Protein-export membrane protein SecF"/>
    <property type="match status" value="1"/>
</dbReference>
<protein>
    <recommendedName>
        <fullName evidence="10">Protein-export membrane protein SecF</fullName>
    </recommendedName>
</protein>
<keyword evidence="3 10" id="KW-1003">Cell membrane</keyword>
<evidence type="ECO:0000256" key="8">
    <source>
        <dbReference type="ARBA" id="ARBA00023010"/>
    </source>
</evidence>
<comment type="subunit">
    <text evidence="10">Forms a complex with SecD. Part of the essential Sec protein translocation apparatus which comprises SecA, SecYEG and auxiliary proteins SecDF. Other proteins may also be involved.</text>
</comment>
<comment type="similarity">
    <text evidence="10">Belongs to the SecD/SecF family. SecF subfamily.</text>
</comment>
<proteinExistence type="inferred from homology"/>
<dbReference type="InterPro" id="IPR005665">
    <property type="entry name" value="SecF_bac"/>
</dbReference>
<dbReference type="SUPFAM" id="SSF82866">
    <property type="entry name" value="Multidrug efflux transporter AcrB transmembrane domain"/>
    <property type="match status" value="1"/>
</dbReference>
<dbReference type="HAMAP" id="MF_01464_B">
    <property type="entry name" value="SecF_B"/>
    <property type="match status" value="1"/>
</dbReference>
<feature type="domain" description="Protein export membrane protein SecD/SecF C-terminal" evidence="11">
    <location>
        <begin position="119"/>
        <end position="314"/>
    </location>
</feature>
<keyword evidence="7 10" id="KW-1133">Transmembrane helix</keyword>
<evidence type="ECO:0000256" key="2">
    <source>
        <dbReference type="ARBA" id="ARBA00022448"/>
    </source>
</evidence>
<sequence length="333" mass="36773">MEHLVRRRYWWFAFSLLVILPGLYMLFLHPLITTGRFAIGLKPSIDFAGGALWELRFPDTAPEKLTTDQIAQAFATAGFENAQVQLSPTVINGQTVAAALVRTRPLSESDPNREIEAVTNALTATFGTVSRERLESVGPTVSAESTRSAVIAVLGASLVILLYLTWAFRKAPHPVRYGVCALISMLHDVLVVLGIAAILGATIGLEVDALFLTALLTTLSFSVHDTIVVFDRIRENLLNRHPAETFDDIVNHSLVQTLPRSINTQLTTFFTLTALLLFGGDTIRNFVLMLLIGLISGTYSSIFNAAQLLVVWEHREWRNWFGRGRRDEAAQAA</sequence>
<dbReference type="PRINTS" id="PR01755">
    <property type="entry name" value="SECFTRNLCASE"/>
</dbReference>
<keyword evidence="6 10" id="KW-0653">Protein transport</keyword>
<evidence type="ECO:0000256" key="9">
    <source>
        <dbReference type="ARBA" id="ARBA00023136"/>
    </source>
</evidence>
<evidence type="ECO:0000313" key="12">
    <source>
        <dbReference type="EMBL" id="ACL23444.1"/>
    </source>
</evidence>
<comment type="subcellular location">
    <subcellularLocation>
        <location evidence="1 10">Cell membrane</location>
        <topology evidence="1 10">Multi-pass membrane protein</topology>
    </subcellularLocation>
</comment>
<evidence type="ECO:0000256" key="10">
    <source>
        <dbReference type="HAMAP-Rule" id="MF_01464"/>
    </source>
</evidence>
<evidence type="ECO:0000256" key="6">
    <source>
        <dbReference type="ARBA" id="ARBA00022927"/>
    </source>
</evidence>
<dbReference type="PANTHER" id="PTHR30081:SF8">
    <property type="entry name" value="PROTEIN TRANSLOCASE SUBUNIT SECF"/>
    <property type="match status" value="1"/>
</dbReference>
<keyword evidence="2 10" id="KW-0813">Transport</keyword>
<keyword evidence="5 10" id="KW-0812">Transmembrane</keyword>
<feature type="transmembrane region" description="Helical" evidence="10">
    <location>
        <begin position="262"/>
        <end position="280"/>
    </location>
</feature>
<dbReference type="Pfam" id="PF02355">
    <property type="entry name" value="SecD_SecF_C"/>
    <property type="match status" value="1"/>
</dbReference>
<dbReference type="GO" id="GO:0043952">
    <property type="term" value="P:protein transport by the Sec complex"/>
    <property type="evidence" value="ECO:0007669"/>
    <property type="project" value="UniProtKB-UniRule"/>
</dbReference>
<dbReference type="PANTHER" id="PTHR30081">
    <property type="entry name" value="PROTEIN-EXPORT MEMBRANE PROTEIN SEC"/>
    <property type="match status" value="1"/>
</dbReference>
<dbReference type="GO" id="GO:0065002">
    <property type="term" value="P:intracellular protein transmembrane transport"/>
    <property type="evidence" value="ECO:0007669"/>
    <property type="project" value="UniProtKB-UniRule"/>
</dbReference>
<dbReference type="KEGG" id="cag:Cagg_0505"/>
<comment type="caution">
    <text evidence="10">Lacks conserved residue(s) required for the propagation of feature annotation.</text>
</comment>
<dbReference type="HOGENOM" id="CLU_050012_0_0_0"/>
<evidence type="ECO:0000256" key="7">
    <source>
        <dbReference type="ARBA" id="ARBA00022989"/>
    </source>
</evidence>
<dbReference type="InterPro" id="IPR022645">
    <property type="entry name" value="SecD/SecF_bac"/>
</dbReference>
<dbReference type="STRING" id="326427.Cagg_0505"/>